<sequence>MIRQVKVVNGDLILVLSNAMDSLSSTVDGGLRHGIRYIIHHHVPSNFNTDPMLEVRRVHEALLINSNEAVTFLTATELPKNHVINEENMYGLSVVVSLTIGLSNPYRIKNGNVISLLRNPSTVNIAVIIDANLTQQALVDAVALIAETKHETLSELTNGKVHGTTSDAIAVLSSGNGELRPYAGPATDVGKAISHAVYGALVKAYEINQYKDH</sequence>
<evidence type="ECO:0000313" key="2">
    <source>
        <dbReference type="Proteomes" id="UP000001137"/>
    </source>
</evidence>
<dbReference type="PANTHER" id="PTHR35336">
    <property type="entry name" value="ADENOSYLCOBINAMIDE AMIDOHYDROLASE"/>
    <property type="match status" value="1"/>
</dbReference>
<dbReference type="PANTHER" id="PTHR35336:SF5">
    <property type="entry name" value="ADENOSYLCOBINAMIDE AMIDOHYDROLASE"/>
    <property type="match status" value="1"/>
</dbReference>
<gene>
    <name evidence="1" type="ordered locus">Cmaq_1368</name>
</gene>
<evidence type="ECO:0008006" key="3">
    <source>
        <dbReference type="Google" id="ProtNLM"/>
    </source>
</evidence>
<organism evidence="1 2">
    <name type="scientific">Caldivirga maquilingensis (strain ATCC 700844 / DSM 13496 / JCM 10307 / IC-167)</name>
    <dbReference type="NCBI Taxonomy" id="397948"/>
    <lineage>
        <taxon>Archaea</taxon>
        <taxon>Thermoproteota</taxon>
        <taxon>Thermoprotei</taxon>
        <taxon>Thermoproteales</taxon>
        <taxon>Thermoproteaceae</taxon>
        <taxon>Caldivirga</taxon>
    </lineage>
</organism>
<dbReference type="AlphaFoldDB" id="A8M8X5"/>
<proteinExistence type="predicted"/>
<name>A8M8X5_CALMQ</name>
<dbReference type="Pfam" id="PF01955">
    <property type="entry name" value="CbiZ"/>
    <property type="match status" value="1"/>
</dbReference>
<dbReference type="InterPro" id="IPR002808">
    <property type="entry name" value="AdoCbi_amidolase"/>
</dbReference>
<reference evidence="1 2" key="1">
    <citation type="submission" date="2007-10" db="EMBL/GenBank/DDBJ databases">
        <title>Complete sequence of Caldivirga maquilingensis IC-167.</title>
        <authorList>
            <consortium name="US DOE Joint Genome Institute"/>
            <person name="Copeland A."/>
            <person name="Lucas S."/>
            <person name="Lapidus A."/>
            <person name="Barry K."/>
            <person name="Glavina del Rio T."/>
            <person name="Dalin E."/>
            <person name="Tice H."/>
            <person name="Pitluck S."/>
            <person name="Saunders E."/>
            <person name="Brettin T."/>
            <person name="Bruce D."/>
            <person name="Detter J.C."/>
            <person name="Han C."/>
            <person name="Schmutz J."/>
            <person name="Larimer F."/>
            <person name="Land M."/>
            <person name="Hauser L."/>
            <person name="Kyrpides N."/>
            <person name="Ivanova N."/>
            <person name="Biddle J.F."/>
            <person name="Zhang Z."/>
            <person name="Fitz-Gibbon S.T."/>
            <person name="Lowe T.M."/>
            <person name="Saltikov C."/>
            <person name="House C.H."/>
            <person name="Richardson P."/>
        </authorList>
    </citation>
    <scope>NUCLEOTIDE SEQUENCE [LARGE SCALE GENOMIC DNA]</scope>
    <source>
        <strain evidence="2">ATCC 700844 / DSM 13496 / JCM 10307 / IC-167</strain>
    </source>
</reference>
<accession>A8M8X5</accession>
<dbReference type="eggNOG" id="arCOG01870">
    <property type="taxonomic scope" value="Archaea"/>
</dbReference>
<dbReference type="STRING" id="397948.Cmaq_1368"/>
<dbReference type="HOGENOM" id="CLU_1291987_0_0_2"/>
<dbReference type="Proteomes" id="UP000001137">
    <property type="component" value="Chromosome"/>
</dbReference>
<dbReference type="KEGG" id="cma:Cmaq_1368"/>
<evidence type="ECO:0000313" key="1">
    <source>
        <dbReference type="EMBL" id="ABW02194.1"/>
    </source>
</evidence>
<protein>
    <recommendedName>
        <fullName evidence="3">Adenosylcobinamide amidohydrolase</fullName>
    </recommendedName>
</protein>
<dbReference type="RefSeq" id="WP_012186413.1">
    <property type="nucleotide sequence ID" value="NC_009954.1"/>
</dbReference>
<dbReference type="EMBL" id="CP000852">
    <property type="protein sequence ID" value="ABW02194.1"/>
    <property type="molecule type" value="Genomic_DNA"/>
</dbReference>
<dbReference type="InterPro" id="IPR052209">
    <property type="entry name" value="CbiZ"/>
</dbReference>
<dbReference type="OrthoDB" id="25996at2157"/>
<keyword evidence="2" id="KW-1185">Reference proteome</keyword>
<dbReference type="GeneID" id="5710260"/>